<name>A0A5S4VNE8_9FIRM</name>
<accession>A0A5S4VNE8</accession>
<dbReference type="Proteomes" id="UP000324325">
    <property type="component" value="Unassembled WGS sequence"/>
</dbReference>
<dbReference type="EMBL" id="VSTG01000001">
    <property type="protein sequence ID" value="TYL60150.1"/>
    <property type="molecule type" value="Genomic_DNA"/>
</dbReference>
<dbReference type="RefSeq" id="WP_148884727.1">
    <property type="nucleotide sequence ID" value="NZ_VSTG01000001.1"/>
</dbReference>
<organism evidence="1 2">
    <name type="scientific">Agathobacter rectalis</name>
    <dbReference type="NCBI Taxonomy" id="39491"/>
    <lineage>
        <taxon>Bacteria</taxon>
        <taxon>Bacillati</taxon>
        <taxon>Bacillota</taxon>
        <taxon>Clostridia</taxon>
        <taxon>Lachnospirales</taxon>
        <taxon>Lachnospiraceae</taxon>
        <taxon>Agathobacter</taxon>
    </lineage>
</organism>
<reference evidence="1 2" key="1">
    <citation type="submission" date="2019-08" db="EMBL/GenBank/DDBJ databases">
        <authorList>
            <person name="Duncan S."/>
            <person name="Walker A."/>
        </authorList>
    </citation>
    <scope>NUCLEOTIDE SEQUENCE [LARGE SCALE GENOMIC DNA]</scope>
    <source>
        <strain evidence="1 2">L2-21</strain>
    </source>
</reference>
<proteinExistence type="predicted"/>
<dbReference type="AlphaFoldDB" id="A0A5S4VNE8"/>
<gene>
    <name evidence="1" type="ORF">FYL37_00670</name>
</gene>
<protein>
    <submittedName>
        <fullName evidence="1">Uncharacterized protein</fullName>
    </submittedName>
</protein>
<evidence type="ECO:0000313" key="2">
    <source>
        <dbReference type="Proteomes" id="UP000324325"/>
    </source>
</evidence>
<reference evidence="1 2" key="2">
    <citation type="submission" date="2019-09" db="EMBL/GenBank/DDBJ databases">
        <title>Strain-level analysis of Eubacterium rectale using genomes from metagenomes.</title>
        <authorList>
            <person name="Karcher N."/>
            <person name="Segata N."/>
        </authorList>
    </citation>
    <scope>NUCLEOTIDE SEQUENCE [LARGE SCALE GENOMIC DNA]</scope>
    <source>
        <strain evidence="1 2">L2-21</strain>
    </source>
</reference>
<comment type="caution">
    <text evidence="1">The sequence shown here is derived from an EMBL/GenBank/DDBJ whole genome shotgun (WGS) entry which is preliminary data.</text>
</comment>
<evidence type="ECO:0000313" key="1">
    <source>
        <dbReference type="EMBL" id="TYL60150.1"/>
    </source>
</evidence>
<sequence length="74" mass="8316">MKKFEIGKTYSMRSICDHDCVWTYTVTARTAKTITISDGEKVQKCRIIKAASEYRSAETVYPLGQYSMAPALTA</sequence>